<evidence type="ECO:0000259" key="2">
    <source>
        <dbReference type="Pfam" id="PF20155"/>
    </source>
</evidence>
<dbReference type="EMBL" id="VSSQ01000241">
    <property type="protein sequence ID" value="MPL87577.1"/>
    <property type="molecule type" value="Genomic_DNA"/>
</dbReference>
<keyword evidence="1" id="KW-1133">Transmembrane helix</keyword>
<feature type="transmembrane region" description="Helical" evidence="1">
    <location>
        <begin position="355"/>
        <end position="374"/>
    </location>
</feature>
<proteinExistence type="predicted"/>
<dbReference type="AlphaFoldDB" id="A0A644V8N6"/>
<accession>A0A644V8N6</accession>
<name>A0A644V8N6_9ZZZZ</name>
<dbReference type="Pfam" id="PF20155">
    <property type="entry name" value="TMP_3"/>
    <property type="match status" value="1"/>
</dbReference>
<comment type="caution">
    <text evidence="3">The sequence shown here is derived from an EMBL/GenBank/DDBJ whole genome shotgun (WGS) entry which is preliminary data.</text>
</comment>
<dbReference type="InterPro" id="IPR013491">
    <property type="entry name" value="Tape_meas_N"/>
</dbReference>
<organism evidence="3">
    <name type="scientific">bioreactor metagenome</name>
    <dbReference type="NCBI Taxonomy" id="1076179"/>
    <lineage>
        <taxon>unclassified sequences</taxon>
        <taxon>metagenomes</taxon>
        <taxon>ecological metagenomes</taxon>
    </lineage>
</organism>
<sequence length="642" mass="69718">MSNTLTYILDLHENLSPKLKTINGYNDQQRATWAKVQRSVVNAASTMNNMGRSIGSLQQRINALNMQKEWIPTSNRAAIRATNLEVKSLEREITKLNNLNGGKLKKWLGDIKNSIPGFVNPLSAAILGIGRVIKTGMNAELQKTNLRTLFKGNEQAATEMYDKISGYSLKTPYEKTDLIEGQKLMMSFGISANKSFDTLGKIGDIAMGDSQKMQSLTLAFSQATSAGKLQGQDLLQMINAGFNPLQVISERTGESMEALKDRMSKGKISAEELAQAFTWATDEQGLFYKGAEKASLTLHGKLSNLTESLSDIAIGLYDKVISPLLSPLVDLISKVFTKLKNGFNWLTDQFSKGNVILYVTAGLISAITLAYIAFNTWQKITATWTQIITFFKYGEAAAWWAATAPMLATIGIIAAIIAVIAAVVASIIYAVKHTEGWGTTWQNVTTYMGLAMELFKSKIALQWMLIKNDFITGFEVIEKGWYKLQSLWDKDAANAGLAKIQDQRDKRASEIAAAAGKTQAIREQMSKMKVWEVKTDGTSFIDFISGAANKVKTGLGINGGIASPTVPGAGFSPGSGDGAGAASAVTNNVTAGGTRNTDVNIHIGNMVENINFDGGTAENAQDIEQRFTELLLRALNMAYATA</sequence>
<keyword evidence="1" id="KW-0812">Transmembrane</keyword>
<dbReference type="NCBIfam" id="TIGR02675">
    <property type="entry name" value="tape_meas_nterm"/>
    <property type="match status" value="1"/>
</dbReference>
<feature type="transmembrane region" description="Helical" evidence="1">
    <location>
        <begin position="408"/>
        <end position="431"/>
    </location>
</feature>
<protein>
    <recommendedName>
        <fullName evidence="2">Tape measure protein N-terminal domain-containing protein</fullName>
    </recommendedName>
</protein>
<feature type="domain" description="Tape measure protein N-terminal" evidence="2">
    <location>
        <begin position="132"/>
        <end position="311"/>
    </location>
</feature>
<evidence type="ECO:0000313" key="3">
    <source>
        <dbReference type="EMBL" id="MPL87577.1"/>
    </source>
</evidence>
<evidence type="ECO:0000256" key="1">
    <source>
        <dbReference type="SAM" id="Phobius"/>
    </source>
</evidence>
<keyword evidence="1" id="KW-0472">Membrane</keyword>
<gene>
    <name evidence="3" type="ORF">SDC9_33578</name>
</gene>
<reference evidence="3" key="1">
    <citation type="submission" date="2019-08" db="EMBL/GenBank/DDBJ databases">
        <authorList>
            <person name="Kucharzyk K."/>
            <person name="Murdoch R.W."/>
            <person name="Higgins S."/>
            <person name="Loffler F."/>
        </authorList>
    </citation>
    <scope>NUCLEOTIDE SEQUENCE</scope>
</reference>